<dbReference type="KEGG" id="adin:H7849_18705"/>
<keyword evidence="3" id="KW-1185">Reference proteome</keyword>
<dbReference type="InterPro" id="IPR045792">
    <property type="entry name" value="DUF6036"/>
</dbReference>
<dbReference type="RefSeq" id="WP_186741497.1">
    <property type="nucleotide sequence ID" value="NZ_CP060394.1"/>
</dbReference>
<dbReference type="InterPro" id="IPR043519">
    <property type="entry name" value="NT_sf"/>
</dbReference>
<accession>A0A7G8BEZ5</accession>
<proteinExistence type="predicted"/>
<gene>
    <name evidence="2" type="ORF">H7849_18705</name>
</gene>
<dbReference type="EMBL" id="CP060394">
    <property type="protein sequence ID" value="QNI31115.1"/>
    <property type="molecule type" value="Genomic_DNA"/>
</dbReference>
<dbReference type="Pfam" id="PF19502">
    <property type="entry name" value="DUF6036"/>
    <property type="match status" value="1"/>
</dbReference>
<evidence type="ECO:0000259" key="1">
    <source>
        <dbReference type="Pfam" id="PF19502"/>
    </source>
</evidence>
<reference evidence="2 3" key="1">
    <citation type="submission" date="2020-08" db="EMBL/GenBank/DDBJ databases">
        <title>Edaphobacter telluris sp. nov. and Acidobacterium dinghuensis sp. nov., two acidobacteria isolated from forest soil.</title>
        <authorList>
            <person name="Fu J."/>
            <person name="Qiu L."/>
        </authorList>
    </citation>
    <scope>NUCLEOTIDE SEQUENCE [LARGE SCALE GENOMIC DNA]</scope>
    <source>
        <strain evidence="2">4Y35</strain>
    </source>
</reference>
<name>A0A7G8BEZ5_9BACT</name>
<protein>
    <recommendedName>
        <fullName evidence="1">DUF6036 domain-containing protein</fullName>
    </recommendedName>
</protein>
<dbReference type="Gene3D" id="3.30.460.40">
    <property type="match status" value="1"/>
</dbReference>
<dbReference type="AlphaFoldDB" id="A0A7G8BEZ5"/>
<feature type="domain" description="DUF6036" evidence="1">
    <location>
        <begin position="11"/>
        <end position="142"/>
    </location>
</feature>
<dbReference type="SUPFAM" id="SSF81301">
    <property type="entry name" value="Nucleotidyltransferase"/>
    <property type="match status" value="1"/>
</dbReference>
<evidence type="ECO:0000313" key="2">
    <source>
        <dbReference type="EMBL" id="QNI31115.1"/>
    </source>
</evidence>
<dbReference type="Proteomes" id="UP000515312">
    <property type="component" value="Chromosome"/>
</dbReference>
<evidence type="ECO:0000313" key="3">
    <source>
        <dbReference type="Proteomes" id="UP000515312"/>
    </source>
</evidence>
<organism evidence="2 3">
    <name type="scientific">Alloacidobacterium dinghuense</name>
    <dbReference type="NCBI Taxonomy" id="2763107"/>
    <lineage>
        <taxon>Bacteria</taxon>
        <taxon>Pseudomonadati</taxon>
        <taxon>Acidobacteriota</taxon>
        <taxon>Terriglobia</taxon>
        <taxon>Terriglobales</taxon>
        <taxon>Acidobacteriaceae</taxon>
        <taxon>Alloacidobacterium</taxon>
    </lineage>
</organism>
<sequence length="146" mass="16405">MLPKDLKDLLLAFNDQHVRYLIVGGYAFGVHAEPRATKDLDIFISPDADNSESVFRALMQYGAPLQGLSPQDFSDGSTFQIGQPPARIDLLQHIDGITFEEAWSHRIEGMIDGDIPAAVISRDDLIRNKLARGREQDMLDVKRLRE</sequence>